<dbReference type="AlphaFoldDB" id="A0A0J7K4K0"/>
<keyword evidence="1" id="KW-0175">Coiled coil</keyword>
<evidence type="ECO:0000256" key="1">
    <source>
        <dbReference type="SAM" id="Coils"/>
    </source>
</evidence>
<evidence type="ECO:0000313" key="3">
    <source>
        <dbReference type="Proteomes" id="UP000036403"/>
    </source>
</evidence>
<gene>
    <name evidence="2" type="ORF">RF55_16571</name>
</gene>
<dbReference type="Proteomes" id="UP000036403">
    <property type="component" value="Unassembled WGS sequence"/>
</dbReference>
<feature type="coiled-coil region" evidence="1">
    <location>
        <begin position="31"/>
        <end position="58"/>
    </location>
</feature>
<comment type="caution">
    <text evidence="2">The sequence shown here is derived from an EMBL/GenBank/DDBJ whole genome shotgun (WGS) entry which is preliminary data.</text>
</comment>
<accession>A0A0J7K4K0</accession>
<dbReference type="PaxDb" id="67767-A0A0J7K4K0"/>
<sequence length="93" mass="10249">MPAAIGSVDETEAEIAAIHIDPMPPRHPAAEIKFELDLAQLERRIAVLRRDRHLLHNEIGAGKMPMPPQATKTYVGIQLTTQLIGDPLRLPGQ</sequence>
<evidence type="ECO:0000313" key="2">
    <source>
        <dbReference type="EMBL" id="KMQ85091.1"/>
    </source>
</evidence>
<protein>
    <submittedName>
        <fullName evidence="2">Ribonuclease bn</fullName>
    </submittedName>
</protein>
<dbReference type="EMBL" id="LBMM01014658">
    <property type="protein sequence ID" value="KMQ85091.1"/>
    <property type="molecule type" value="Genomic_DNA"/>
</dbReference>
<keyword evidence="3" id="KW-1185">Reference proteome</keyword>
<proteinExistence type="predicted"/>
<organism evidence="2 3">
    <name type="scientific">Lasius niger</name>
    <name type="common">Black garden ant</name>
    <dbReference type="NCBI Taxonomy" id="67767"/>
    <lineage>
        <taxon>Eukaryota</taxon>
        <taxon>Metazoa</taxon>
        <taxon>Ecdysozoa</taxon>
        <taxon>Arthropoda</taxon>
        <taxon>Hexapoda</taxon>
        <taxon>Insecta</taxon>
        <taxon>Pterygota</taxon>
        <taxon>Neoptera</taxon>
        <taxon>Endopterygota</taxon>
        <taxon>Hymenoptera</taxon>
        <taxon>Apocrita</taxon>
        <taxon>Aculeata</taxon>
        <taxon>Formicoidea</taxon>
        <taxon>Formicidae</taxon>
        <taxon>Formicinae</taxon>
        <taxon>Lasius</taxon>
        <taxon>Lasius</taxon>
    </lineage>
</organism>
<reference evidence="2 3" key="1">
    <citation type="submission" date="2015-04" db="EMBL/GenBank/DDBJ databases">
        <title>Lasius niger genome sequencing.</title>
        <authorList>
            <person name="Konorov E.A."/>
            <person name="Nikitin M.A."/>
            <person name="Kirill M.V."/>
            <person name="Chang P."/>
        </authorList>
    </citation>
    <scope>NUCLEOTIDE SEQUENCE [LARGE SCALE GENOMIC DNA]</scope>
    <source>
        <tissue evidence="2">Whole</tissue>
    </source>
</reference>
<name>A0A0J7K4K0_LASNI</name>